<accession>A0A9W6IIR5</accession>
<keyword evidence="1" id="KW-0812">Transmembrane</keyword>
<evidence type="ECO:0000313" key="3">
    <source>
        <dbReference type="Proteomes" id="UP001143486"/>
    </source>
</evidence>
<name>A0A9W6IIR5_9PROT</name>
<dbReference type="AlphaFoldDB" id="A0A9W6IIR5"/>
<proteinExistence type="predicted"/>
<dbReference type="RefSeq" id="WP_271185366.1">
    <property type="nucleotide sequence ID" value="NZ_BSFE01000001.1"/>
</dbReference>
<gene>
    <name evidence="2" type="ORF">GCM10017621_04810</name>
</gene>
<evidence type="ECO:0000313" key="2">
    <source>
        <dbReference type="EMBL" id="GLK50973.1"/>
    </source>
</evidence>
<organism evidence="2 3">
    <name type="scientific">Maricaulis virginensis</name>
    <dbReference type="NCBI Taxonomy" id="144022"/>
    <lineage>
        <taxon>Bacteria</taxon>
        <taxon>Pseudomonadati</taxon>
        <taxon>Pseudomonadota</taxon>
        <taxon>Alphaproteobacteria</taxon>
        <taxon>Maricaulales</taxon>
        <taxon>Maricaulaceae</taxon>
        <taxon>Maricaulis</taxon>
    </lineage>
</organism>
<dbReference type="EMBL" id="BSFE01000001">
    <property type="protein sequence ID" value="GLK50973.1"/>
    <property type="molecule type" value="Genomic_DNA"/>
</dbReference>
<comment type="caution">
    <text evidence="2">The sequence shown here is derived from an EMBL/GenBank/DDBJ whole genome shotgun (WGS) entry which is preliminary data.</text>
</comment>
<dbReference type="Proteomes" id="UP001143486">
    <property type="component" value="Unassembled WGS sequence"/>
</dbReference>
<reference evidence="2" key="2">
    <citation type="submission" date="2023-01" db="EMBL/GenBank/DDBJ databases">
        <authorList>
            <person name="Sun Q."/>
            <person name="Evtushenko L."/>
        </authorList>
    </citation>
    <scope>NUCLEOTIDE SEQUENCE</scope>
    <source>
        <strain evidence="2">VKM B-1513</strain>
    </source>
</reference>
<feature type="transmembrane region" description="Helical" evidence="1">
    <location>
        <begin position="12"/>
        <end position="31"/>
    </location>
</feature>
<keyword evidence="1" id="KW-0472">Membrane</keyword>
<feature type="transmembrane region" description="Helical" evidence="1">
    <location>
        <begin position="75"/>
        <end position="96"/>
    </location>
</feature>
<keyword evidence="1" id="KW-1133">Transmembrane helix</keyword>
<sequence>MLESVLGFAREGFAEVNAVLGLLVAVVATLMMTAWARLPFVAVGATLAHIVLESLAPVIAGSGGFSLPPLLEPHFWRYAGVLFVGYLIVVAILFAIKRMVFRK</sequence>
<reference evidence="2" key="1">
    <citation type="journal article" date="2014" name="Int. J. Syst. Evol. Microbiol.">
        <title>Complete genome sequence of Corynebacterium casei LMG S-19264T (=DSM 44701T), isolated from a smear-ripened cheese.</title>
        <authorList>
            <consortium name="US DOE Joint Genome Institute (JGI-PGF)"/>
            <person name="Walter F."/>
            <person name="Albersmeier A."/>
            <person name="Kalinowski J."/>
            <person name="Ruckert C."/>
        </authorList>
    </citation>
    <scope>NUCLEOTIDE SEQUENCE</scope>
    <source>
        <strain evidence="2">VKM B-1513</strain>
    </source>
</reference>
<keyword evidence="3" id="KW-1185">Reference proteome</keyword>
<protein>
    <submittedName>
        <fullName evidence="2">Uncharacterized protein</fullName>
    </submittedName>
</protein>
<evidence type="ECO:0000256" key="1">
    <source>
        <dbReference type="SAM" id="Phobius"/>
    </source>
</evidence>